<keyword evidence="6" id="KW-0732">Signal</keyword>
<keyword evidence="2" id="KW-0121">Carboxypeptidase</keyword>
<feature type="signal peptide" evidence="6">
    <location>
        <begin position="1"/>
        <end position="25"/>
    </location>
</feature>
<gene>
    <name evidence="7" type="ORF">AMATHDRAFT_137711</name>
</gene>
<dbReference type="InterPro" id="IPR029058">
    <property type="entry name" value="AB_hydrolase_fold"/>
</dbReference>
<dbReference type="OrthoDB" id="443318at2759"/>
<evidence type="ECO:0000256" key="6">
    <source>
        <dbReference type="SAM" id="SignalP"/>
    </source>
</evidence>
<evidence type="ECO:0000313" key="8">
    <source>
        <dbReference type="Proteomes" id="UP000242287"/>
    </source>
</evidence>
<dbReference type="GO" id="GO:0000324">
    <property type="term" value="C:fungal-type vacuole"/>
    <property type="evidence" value="ECO:0007669"/>
    <property type="project" value="TreeGrafter"/>
</dbReference>
<keyword evidence="5" id="KW-0325">Glycoprotein</keyword>
<feature type="chain" id="PRO_5013332794" description="Carboxypeptidase" evidence="6">
    <location>
        <begin position="26"/>
        <end position="470"/>
    </location>
</feature>
<dbReference type="SUPFAM" id="SSF53474">
    <property type="entry name" value="alpha/beta-Hydrolases"/>
    <property type="match status" value="1"/>
</dbReference>
<dbReference type="Gene3D" id="1.10.287.410">
    <property type="match status" value="1"/>
</dbReference>
<keyword evidence="8" id="KW-1185">Reference proteome</keyword>
<dbReference type="InterPro" id="IPR001563">
    <property type="entry name" value="Peptidase_S10"/>
</dbReference>
<dbReference type="PRINTS" id="PR00724">
    <property type="entry name" value="CRBOXYPTASEC"/>
</dbReference>
<dbReference type="GO" id="GO:0004185">
    <property type="term" value="F:serine-type carboxypeptidase activity"/>
    <property type="evidence" value="ECO:0007669"/>
    <property type="project" value="InterPro"/>
</dbReference>
<dbReference type="EMBL" id="KZ301974">
    <property type="protein sequence ID" value="PFH53275.1"/>
    <property type="molecule type" value="Genomic_DNA"/>
</dbReference>
<evidence type="ECO:0000256" key="1">
    <source>
        <dbReference type="ARBA" id="ARBA00009431"/>
    </source>
</evidence>
<dbReference type="Proteomes" id="UP000242287">
    <property type="component" value="Unassembled WGS sequence"/>
</dbReference>
<evidence type="ECO:0000256" key="3">
    <source>
        <dbReference type="ARBA" id="ARBA00022670"/>
    </source>
</evidence>
<evidence type="ECO:0008006" key="9">
    <source>
        <dbReference type="Google" id="ProtNLM"/>
    </source>
</evidence>
<dbReference type="PANTHER" id="PTHR11802">
    <property type="entry name" value="SERINE PROTEASE FAMILY S10 SERINE CARBOXYPEPTIDASE"/>
    <property type="match status" value="1"/>
</dbReference>
<protein>
    <recommendedName>
        <fullName evidence="9">Carboxypeptidase</fullName>
    </recommendedName>
</protein>
<evidence type="ECO:0000313" key="7">
    <source>
        <dbReference type="EMBL" id="PFH53275.1"/>
    </source>
</evidence>
<dbReference type="GO" id="GO:0006508">
    <property type="term" value="P:proteolysis"/>
    <property type="evidence" value="ECO:0007669"/>
    <property type="project" value="UniProtKB-KW"/>
</dbReference>
<dbReference type="PANTHER" id="PTHR11802:SF64">
    <property type="entry name" value="CARBOXYPEPTIDASE"/>
    <property type="match status" value="1"/>
</dbReference>
<dbReference type="Gene3D" id="3.40.50.1820">
    <property type="entry name" value="alpha/beta hydrolase"/>
    <property type="match status" value="1"/>
</dbReference>
<evidence type="ECO:0000256" key="4">
    <source>
        <dbReference type="ARBA" id="ARBA00022801"/>
    </source>
</evidence>
<evidence type="ECO:0000256" key="2">
    <source>
        <dbReference type="ARBA" id="ARBA00022645"/>
    </source>
</evidence>
<dbReference type="Pfam" id="PF00450">
    <property type="entry name" value="Peptidase_S10"/>
    <property type="match status" value="1"/>
</dbReference>
<keyword evidence="4" id="KW-0378">Hydrolase</keyword>
<dbReference type="AlphaFoldDB" id="A0A2A9NQM3"/>
<reference evidence="7 8" key="1">
    <citation type="submission" date="2014-02" db="EMBL/GenBank/DDBJ databases">
        <title>Transposable element dynamics among asymbiotic and ectomycorrhizal Amanita fungi.</title>
        <authorList>
            <consortium name="DOE Joint Genome Institute"/>
            <person name="Hess J."/>
            <person name="Skrede I."/>
            <person name="Wolfe B."/>
            <person name="LaButti K."/>
            <person name="Ohm R.A."/>
            <person name="Grigoriev I.V."/>
            <person name="Pringle A."/>
        </authorList>
    </citation>
    <scope>NUCLEOTIDE SEQUENCE [LARGE SCALE GENOMIC DNA]</scope>
    <source>
        <strain evidence="7 8">SKay4041</strain>
    </source>
</reference>
<keyword evidence="3" id="KW-0645">Protease</keyword>
<accession>A0A2A9NQM3</accession>
<name>A0A2A9NQM3_9AGAR</name>
<organism evidence="7 8">
    <name type="scientific">Amanita thiersii Skay4041</name>
    <dbReference type="NCBI Taxonomy" id="703135"/>
    <lineage>
        <taxon>Eukaryota</taxon>
        <taxon>Fungi</taxon>
        <taxon>Dikarya</taxon>
        <taxon>Basidiomycota</taxon>
        <taxon>Agaricomycotina</taxon>
        <taxon>Agaricomycetes</taxon>
        <taxon>Agaricomycetidae</taxon>
        <taxon>Agaricales</taxon>
        <taxon>Pluteineae</taxon>
        <taxon>Amanitaceae</taxon>
        <taxon>Amanita</taxon>
    </lineage>
</organism>
<evidence type="ECO:0000256" key="5">
    <source>
        <dbReference type="ARBA" id="ARBA00023180"/>
    </source>
</evidence>
<proteinExistence type="inferred from homology"/>
<dbReference type="STRING" id="703135.A0A2A9NQM3"/>
<sequence length="470" mass="51816">MFFLFLSTLIAVIEVIGGILTSAYARETPTATPGQLRNIVENSGLCETTPSVYQASGYADLTSTKSLWFWYFAARKNPSIAPLVLYVDGGPGVSSMTGLLQEHGPCRINNDTSSVNLNPYSWNNEVNIIYLDQPVTTGFSIGSLDVDTSQKAASDTWKFMQIFLKDPRFTSLLGREFGIWTQSYGGHYGPTFSAHFLAQNDAIDAGNLGGIRLKLKYLGIGSGLTDPLLQYPSYITYAAHNPYHPLTTMANVSLALRAFTKPGGCKNQIESCYHTNSSSVCSAATEYCNNNILFALGDEWNMYYVLAKNPNPYPPDITGFLDSIAARIGAEKKFAQGSLEIVSNFMTSGDWMRNSRQDLETTIKAGVRTLIYVGDADYIVNYMGIEAMACYIMNRLETQYTDAYRQAKFQQYTVRGERAGLFKNAGKLSYLRIYGAGHLVPAYGYCNLKSGEVAAQMFTQIMANRSLSPS</sequence>
<comment type="similarity">
    <text evidence="1">Belongs to the peptidase S10 family.</text>
</comment>